<proteinExistence type="predicted"/>
<protein>
    <submittedName>
        <fullName evidence="2">Uncharacterized protein</fullName>
    </submittedName>
</protein>
<accession>A0A919KHI2</accession>
<sequence length="99" mass="11397">MSGPDLSRVSTEDLLAEIARRCGAAPPGRRQGRERPPMKPKSEWAQAKADELRKQTDELRKQSPEGWGARENLDWQIRENEAQIRKFERIAETARRNGE</sequence>
<keyword evidence="3" id="KW-1185">Reference proteome</keyword>
<comment type="caution">
    <text evidence="2">The sequence shown here is derived from an EMBL/GenBank/DDBJ whole genome shotgun (WGS) entry which is preliminary data.</text>
</comment>
<organism evidence="2 3">
    <name type="scientific">Xanthomonas boreopolis</name>
    <dbReference type="NCBI Taxonomy" id="86183"/>
    <lineage>
        <taxon>Bacteria</taxon>
        <taxon>Pseudomonadati</taxon>
        <taxon>Pseudomonadota</taxon>
        <taxon>Gammaproteobacteria</taxon>
        <taxon>Lysobacterales</taxon>
        <taxon>Lysobacteraceae</taxon>
        <taxon>Xanthomonas</taxon>
    </lineage>
</organism>
<feature type="region of interest" description="Disordered" evidence="1">
    <location>
        <begin position="21"/>
        <end position="72"/>
    </location>
</feature>
<evidence type="ECO:0000313" key="2">
    <source>
        <dbReference type="EMBL" id="GHH52454.1"/>
    </source>
</evidence>
<evidence type="ECO:0000313" key="3">
    <source>
        <dbReference type="Proteomes" id="UP000623958"/>
    </source>
</evidence>
<reference evidence="2" key="2">
    <citation type="submission" date="2020-09" db="EMBL/GenBank/DDBJ databases">
        <authorList>
            <person name="Sun Q."/>
            <person name="Ohkuma M."/>
        </authorList>
    </citation>
    <scope>NUCLEOTIDE SEQUENCE</scope>
    <source>
        <strain evidence="2">JCM 13306</strain>
    </source>
</reference>
<name>A0A919KHI2_9XANT</name>
<feature type="compositionally biased region" description="Basic and acidic residues" evidence="1">
    <location>
        <begin position="31"/>
        <end position="63"/>
    </location>
</feature>
<evidence type="ECO:0000256" key="1">
    <source>
        <dbReference type="SAM" id="MobiDB-lite"/>
    </source>
</evidence>
<gene>
    <name evidence="2" type="ORF">GCM10009090_16400</name>
</gene>
<dbReference type="Proteomes" id="UP000623958">
    <property type="component" value="Unassembled WGS sequence"/>
</dbReference>
<reference evidence="2" key="1">
    <citation type="journal article" date="2014" name="Int. J. Syst. Evol. Microbiol.">
        <title>Complete genome sequence of Corynebacterium casei LMG S-19264T (=DSM 44701T), isolated from a smear-ripened cheese.</title>
        <authorList>
            <consortium name="US DOE Joint Genome Institute (JGI-PGF)"/>
            <person name="Walter F."/>
            <person name="Albersmeier A."/>
            <person name="Kalinowski J."/>
            <person name="Ruckert C."/>
        </authorList>
    </citation>
    <scope>NUCLEOTIDE SEQUENCE</scope>
    <source>
        <strain evidence="2">JCM 13306</strain>
    </source>
</reference>
<dbReference type="AlphaFoldDB" id="A0A919KHI2"/>
<dbReference type="EMBL" id="BNBA01000010">
    <property type="protein sequence ID" value="GHH52454.1"/>
    <property type="molecule type" value="Genomic_DNA"/>
</dbReference>